<accession>A0A2A2CG21</accession>
<evidence type="ECO:0008006" key="3">
    <source>
        <dbReference type="Google" id="ProtNLM"/>
    </source>
</evidence>
<gene>
    <name evidence="1" type="ORF">BTQ06_04510</name>
</gene>
<name>A0A2A2CG21_ECOLX</name>
<comment type="caution">
    <text evidence="1">The sequence shown here is derived from an EMBL/GenBank/DDBJ whole genome shotgun (WGS) entry which is preliminary data.</text>
</comment>
<dbReference type="RefSeq" id="WP_095585961.1">
    <property type="nucleotide sequence ID" value="NZ_CAJVCC010000032.1"/>
</dbReference>
<proteinExistence type="predicted"/>
<organism evidence="1 2">
    <name type="scientific">Escherichia coli</name>
    <dbReference type="NCBI Taxonomy" id="562"/>
    <lineage>
        <taxon>Bacteria</taxon>
        <taxon>Pseudomonadati</taxon>
        <taxon>Pseudomonadota</taxon>
        <taxon>Gammaproteobacteria</taxon>
        <taxon>Enterobacterales</taxon>
        <taxon>Enterobacteriaceae</taxon>
        <taxon>Escherichia</taxon>
    </lineage>
</organism>
<protein>
    <recommendedName>
        <fullName evidence="3">DUF1380 domain-containing protein</fullName>
    </recommendedName>
</protein>
<evidence type="ECO:0000313" key="1">
    <source>
        <dbReference type="EMBL" id="PAU25754.1"/>
    </source>
</evidence>
<dbReference type="AlphaFoldDB" id="A0A2A2CG21"/>
<reference evidence="1 2" key="1">
    <citation type="submission" date="2016-12" db="EMBL/GenBank/DDBJ databases">
        <title>Real-Time Genomic Investigation Underlying the Public Health Response to a Shiga Toxin-Producing Escherichia Coli O26:H11 Outbreak in a Nursery.</title>
        <authorList>
            <person name="Ferdous M."/>
            <person name="Moran-Gilad J."/>
            <person name="Rossen J.W."/>
            <person name="Gdalevich M."/>
        </authorList>
    </citation>
    <scope>NUCLEOTIDE SEQUENCE [LARGE SCALE GENOMIC DNA]</scope>
    <source>
        <strain evidence="1 2">STEC 514-2</strain>
    </source>
</reference>
<sequence>MYGTVADMISKLNAMPPDAKVMITVWTVNDVWEVRPDLTEEQAEDVLRVVNRRYGMVGDWGTLAEIATDLFGAMVVD</sequence>
<dbReference type="EMBL" id="MRVZ01000012">
    <property type="protein sequence ID" value="PAU25754.1"/>
    <property type="molecule type" value="Genomic_DNA"/>
</dbReference>
<evidence type="ECO:0000313" key="2">
    <source>
        <dbReference type="Proteomes" id="UP000218543"/>
    </source>
</evidence>
<dbReference type="Proteomes" id="UP000218543">
    <property type="component" value="Unassembled WGS sequence"/>
</dbReference>